<evidence type="ECO:0000259" key="4">
    <source>
        <dbReference type="Pfam" id="PF00808"/>
    </source>
</evidence>
<evidence type="ECO:0000256" key="1">
    <source>
        <dbReference type="ARBA" id="ARBA00004123"/>
    </source>
</evidence>
<feature type="domain" description="Transcription factor CBF/NF-Y/archaeal histone" evidence="4">
    <location>
        <begin position="1"/>
        <end position="54"/>
    </location>
</feature>
<dbReference type="AlphaFoldDB" id="A0A0G2EE90"/>
<dbReference type="Pfam" id="PF00808">
    <property type="entry name" value="CBFD_NFYB_HMF"/>
    <property type="match status" value="1"/>
</dbReference>
<protein>
    <submittedName>
        <fullName evidence="5">Putative cbf nf-y family transcription factor</fullName>
    </submittedName>
</protein>
<evidence type="ECO:0000313" key="6">
    <source>
        <dbReference type="Proteomes" id="UP000053317"/>
    </source>
</evidence>
<keyword evidence="6" id="KW-1185">Reference proteome</keyword>
<name>A0A0G2EE90_PHACM</name>
<dbReference type="GO" id="GO:0046982">
    <property type="term" value="F:protein heterodimerization activity"/>
    <property type="evidence" value="ECO:0007669"/>
    <property type="project" value="InterPro"/>
</dbReference>
<dbReference type="Proteomes" id="UP000053317">
    <property type="component" value="Unassembled WGS sequence"/>
</dbReference>
<reference evidence="5 6" key="1">
    <citation type="submission" date="2015-05" db="EMBL/GenBank/DDBJ databases">
        <title>Distinctive expansion of gene families associated with plant cell wall degradation and secondary metabolism in the genomes of grapevine trunk pathogens.</title>
        <authorList>
            <person name="Lawrence D.P."/>
            <person name="Travadon R."/>
            <person name="Rolshausen P.E."/>
            <person name="Baumgartner K."/>
        </authorList>
    </citation>
    <scope>NUCLEOTIDE SEQUENCE [LARGE SCALE GENOMIC DNA]</scope>
    <source>
        <strain evidence="5">UCRPC4</strain>
    </source>
</reference>
<evidence type="ECO:0000256" key="2">
    <source>
        <dbReference type="ARBA" id="ARBA00023242"/>
    </source>
</evidence>
<dbReference type="InterPro" id="IPR050568">
    <property type="entry name" value="Transcr_DNA_Rep_Reg"/>
</dbReference>
<sequence length="107" mass="11558">MQADEDVGKVAQAAPTAVSKALELFMITLVTKAATEAKEKSSKRISAQHLKAAIAKDEVLDFLNEIIEKVPDAAEAKGKHRAATDSPEADEGKKKRNARRKKSEGDD</sequence>
<organism evidence="5 6">
    <name type="scientific">Phaeomoniella chlamydospora</name>
    <name type="common">Phaeoacremonium chlamydosporum</name>
    <dbReference type="NCBI Taxonomy" id="158046"/>
    <lineage>
        <taxon>Eukaryota</taxon>
        <taxon>Fungi</taxon>
        <taxon>Dikarya</taxon>
        <taxon>Ascomycota</taxon>
        <taxon>Pezizomycotina</taxon>
        <taxon>Eurotiomycetes</taxon>
        <taxon>Chaetothyriomycetidae</taxon>
        <taxon>Phaeomoniellales</taxon>
        <taxon>Phaeomoniellaceae</taxon>
        <taxon>Phaeomoniella</taxon>
    </lineage>
</organism>
<dbReference type="OrthoDB" id="653904at2759"/>
<feature type="region of interest" description="Disordered" evidence="3">
    <location>
        <begin position="73"/>
        <end position="107"/>
    </location>
</feature>
<gene>
    <name evidence="5" type="ORF">UCRPC4_g04056</name>
</gene>
<dbReference type="InterPro" id="IPR009072">
    <property type="entry name" value="Histone-fold"/>
</dbReference>
<dbReference type="GO" id="GO:0016251">
    <property type="term" value="F:RNA polymerase II general transcription initiation factor activity"/>
    <property type="evidence" value="ECO:0007669"/>
    <property type="project" value="TreeGrafter"/>
</dbReference>
<accession>A0A0G2EE90</accession>
<dbReference type="EMBL" id="LCWF01000093">
    <property type="protein sequence ID" value="KKY20784.1"/>
    <property type="molecule type" value="Genomic_DNA"/>
</dbReference>
<dbReference type="GO" id="GO:0001046">
    <property type="term" value="F:core promoter sequence-specific DNA binding"/>
    <property type="evidence" value="ECO:0007669"/>
    <property type="project" value="TreeGrafter"/>
</dbReference>
<comment type="caution">
    <text evidence="5">The sequence shown here is derived from an EMBL/GenBank/DDBJ whole genome shotgun (WGS) entry which is preliminary data.</text>
</comment>
<proteinExistence type="predicted"/>
<feature type="compositionally biased region" description="Basic residues" evidence="3">
    <location>
        <begin position="94"/>
        <end position="107"/>
    </location>
</feature>
<dbReference type="InterPro" id="IPR003958">
    <property type="entry name" value="CBFA_NFYB_domain"/>
</dbReference>
<comment type="subcellular location">
    <subcellularLocation>
        <location evidence="1">Nucleus</location>
    </subcellularLocation>
</comment>
<dbReference type="Gene3D" id="1.10.20.10">
    <property type="entry name" value="Histone, subunit A"/>
    <property type="match status" value="1"/>
</dbReference>
<dbReference type="PANTHER" id="PTHR10252">
    <property type="entry name" value="HISTONE-LIKE TRANSCRIPTION FACTOR CCAAT-RELATED"/>
    <property type="match status" value="1"/>
</dbReference>
<dbReference type="GO" id="GO:0017054">
    <property type="term" value="C:negative cofactor 2 complex"/>
    <property type="evidence" value="ECO:0007669"/>
    <property type="project" value="TreeGrafter"/>
</dbReference>
<evidence type="ECO:0000313" key="5">
    <source>
        <dbReference type="EMBL" id="KKY20784.1"/>
    </source>
</evidence>
<reference evidence="5 6" key="2">
    <citation type="submission" date="2015-05" db="EMBL/GenBank/DDBJ databases">
        <authorList>
            <person name="Morales-Cruz A."/>
            <person name="Amrine K.C."/>
            <person name="Cantu D."/>
        </authorList>
    </citation>
    <scope>NUCLEOTIDE SEQUENCE [LARGE SCALE GENOMIC DNA]</scope>
    <source>
        <strain evidence="5">UCRPC4</strain>
    </source>
</reference>
<dbReference type="SUPFAM" id="SSF47113">
    <property type="entry name" value="Histone-fold"/>
    <property type="match status" value="1"/>
</dbReference>
<dbReference type="CDD" id="cd22906">
    <property type="entry name" value="HFD_DRAP1"/>
    <property type="match status" value="1"/>
</dbReference>
<evidence type="ECO:0000256" key="3">
    <source>
        <dbReference type="SAM" id="MobiDB-lite"/>
    </source>
</evidence>
<dbReference type="PANTHER" id="PTHR10252:SF5">
    <property type="entry name" value="DR1-ASSOCIATED COREPRESSOR"/>
    <property type="match status" value="1"/>
</dbReference>
<keyword evidence="2" id="KW-0539">Nucleus</keyword>